<keyword evidence="3" id="KW-1185">Reference proteome</keyword>
<sequence length="107" mass="12004">MNNTLKITLGLIAGGTLVYLAGKKKKAEATKVFTAPDGNTYGENQVYRTIDNKMYRNGKEIHYGHPEPEQNTGSATKHYTENGDQIPKNYQAANKNTNYHQKGVRHH</sequence>
<evidence type="ECO:0008006" key="4">
    <source>
        <dbReference type="Google" id="ProtNLM"/>
    </source>
</evidence>
<proteinExistence type="predicted"/>
<evidence type="ECO:0000313" key="3">
    <source>
        <dbReference type="Proteomes" id="UP001225072"/>
    </source>
</evidence>
<evidence type="ECO:0000256" key="1">
    <source>
        <dbReference type="SAM" id="MobiDB-lite"/>
    </source>
</evidence>
<feature type="compositionally biased region" description="Polar residues" evidence="1">
    <location>
        <begin position="91"/>
        <end position="100"/>
    </location>
</feature>
<organism evidence="2 3">
    <name type="scientific">Chryseobacterium camelliae</name>
    <dbReference type="NCBI Taxonomy" id="1265445"/>
    <lineage>
        <taxon>Bacteria</taxon>
        <taxon>Pseudomonadati</taxon>
        <taxon>Bacteroidota</taxon>
        <taxon>Flavobacteriia</taxon>
        <taxon>Flavobacteriales</taxon>
        <taxon>Weeksellaceae</taxon>
        <taxon>Chryseobacterium group</taxon>
        <taxon>Chryseobacterium</taxon>
    </lineage>
</organism>
<feature type="region of interest" description="Disordered" evidence="1">
    <location>
        <begin position="59"/>
        <end position="107"/>
    </location>
</feature>
<comment type="caution">
    <text evidence="2">The sequence shown here is derived from an EMBL/GenBank/DDBJ whole genome shotgun (WGS) entry which is preliminary data.</text>
</comment>
<accession>A0ABU0TKU7</accession>
<reference evidence="2 3" key="1">
    <citation type="submission" date="2023-07" db="EMBL/GenBank/DDBJ databases">
        <title>Functional and genomic diversity of the sorghum phyllosphere microbiome.</title>
        <authorList>
            <person name="Shade A."/>
        </authorList>
    </citation>
    <scope>NUCLEOTIDE SEQUENCE [LARGE SCALE GENOMIC DNA]</scope>
    <source>
        <strain evidence="2 3">SORGH_AS_1064</strain>
    </source>
</reference>
<dbReference type="RefSeq" id="WP_307449908.1">
    <property type="nucleotide sequence ID" value="NZ_JAUTAL010000001.1"/>
</dbReference>
<evidence type="ECO:0000313" key="2">
    <source>
        <dbReference type="EMBL" id="MDQ1096843.1"/>
    </source>
</evidence>
<feature type="compositionally biased region" description="Basic and acidic residues" evidence="1">
    <location>
        <begin position="59"/>
        <end position="68"/>
    </location>
</feature>
<name>A0ABU0TKU7_9FLAO</name>
<dbReference type="Proteomes" id="UP001225072">
    <property type="component" value="Unassembled WGS sequence"/>
</dbReference>
<dbReference type="EMBL" id="JAUTAL010000001">
    <property type="protein sequence ID" value="MDQ1096843.1"/>
    <property type="molecule type" value="Genomic_DNA"/>
</dbReference>
<gene>
    <name evidence="2" type="ORF">QE404_001990</name>
</gene>
<protein>
    <recommendedName>
        <fullName evidence="4">YtxH domain-containing protein</fullName>
    </recommendedName>
</protein>